<gene>
    <name evidence="2" type="ORF">K504DRAFT_464995</name>
</gene>
<feature type="transmembrane region" description="Helical" evidence="1">
    <location>
        <begin position="22"/>
        <end position="39"/>
    </location>
</feature>
<evidence type="ECO:0000313" key="2">
    <source>
        <dbReference type="EMBL" id="KAF2702626.1"/>
    </source>
</evidence>
<evidence type="ECO:0000256" key="1">
    <source>
        <dbReference type="SAM" id="Phobius"/>
    </source>
</evidence>
<evidence type="ECO:0000313" key="3">
    <source>
        <dbReference type="Proteomes" id="UP000799428"/>
    </source>
</evidence>
<feature type="non-terminal residue" evidence="2">
    <location>
        <position position="1"/>
    </location>
</feature>
<name>A0A6G1JPV0_9PLEO</name>
<sequence length="68" mass="7691">IIAVSILIGAGTSYYYNKGDDTYFYSIILILSIGSLLKLPKVSYKMYVNLGNVLATLSLYNNFYRHET</sequence>
<dbReference type="EMBL" id="MU005795">
    <property type="protein sequence ID" value="KAF2702626.1"/>
    <property type="molecule type" value="Genomic_DNA"/>
</dbReference>
<keyword evidence="3" id="KW-1185">Reference proteome</keyword>
<proteinExistence type="predicted"/>
<organism evidence="2 3">
    <name type="scientific">Pleomassaria siparia CBS 279.74</name>
    <dbReference type="NCBI Taxonomy" id="1314801"/>
    <lineage>
        <taxon>Eukaryota</taxon>
        <taxon>Fungi</taxon>
        <taxon>Dikarya</taxon>
        <taxon>Ascomycota</taxon>
        <taxon>Pezizomycotina</taxon>
        <taxon>Dothideomycetes</taxon>
        <taxon>Pleosporomycetidae</taxon>
        <taxon>Pleosporales</taxon>
        <taxon>Pleomassariaceae</taxon>
        <taxon>Pleomassaria</taxon>
    </lineage>
</organism>
<dbReference type="Proteomes" id="UP000799428">
    <property type="component" value="Unassembled WGS sequence"/>
</dbReference>
<dbReference type="AlphaFoldDB" id="A0A6G1JPV0"/>
<accession>A0A6G1JPV0</accession>
<reference evidence="2" key="1">
    <citation type="journal article" date="2020" name="Stud. Mycol.">
        <title>101 Dothideomycetes genomes: a test case for predicting lifestyles and emergence of pathogens.</title>
        <authorList>
            <person name="Haridas S."/>
            <person name="Albert R."/>
            <person name="Binder M."/>
            <person name="Bloem J."/>
            <person name="Labutti K."/>
            <person name="Salamov A."/>
            <person name="Andreopoulos B."/>
            <person name="Baker S."/>
            <person name="Barry K."/>
            <person name="Bills G."/>
            <person name="Bluhm B."/>
            <person name="Cannon C."/>
            <person name="Castanera R."/>
            <person name="Culley D."/>
            <person name="Daum C."/>
            <person name="Ezra D."/>
            <person name="Gonzalez J."/>
            <person name="Henrissat B."/>
            <person name="Kuo A."/>
            <person name="Liang C."/>
            <person name="Lipzen A."/>
            <person name="Lutzoni F."/>
            <person name="Magnuson J."/>
            <person name="Mondo S."/>
            <person name="Nolan M."/>
            <person name="Ohm R."/>
            <person name="Pangilinan J."/>
            <person name="Park H.-J."/>
            <person name="Ramirez L."/>
            <person name="Alfaro M."/>
            <person name="Sun H."/>
            <person name="Tritt A."/>
            <person name="Yoshinaga Y."/>
            <person name="Zwiers L.-H."/>
            <person name="Turgeon B."/>
            <person name="Goodwin S."/>
            <person name="Spatafora J."/>
            <person name="Crous P."/>
            <person name="Grigoriev I."/>
        </authorList>
    </citation>
    <scope>NUCLEOTIDE SEQUENCE</scope>
    <source>
        <strain evidence="2">CBS 279.74</strain>
    </source>
</reference>
<protein>
    <submittedName>
        <fullName evidence="2">Uncharacterized protein</fullName>
    </submittedName>
</protein>
<keyword evidence="1" id="KW-1133">Transmembrane helix</keyword>
<keyword evidence="1" id="KW-0472">Membrane</keyword>
<keyword evidence="1" id="KW-0812">Transmembrane</keyword>